<dbReference type="OrthoDB" id="3388456at2"/>
<dbReference type="STRING" id="709881.SAMN04489832_0447"/>
<organism evidence="2 3">
    <name type="scientific">Micromonospora cremea</name>
    <dbReference type="NCBI Taxonomy" id="709881"/>
    <lineage>
        <taxon>Bacteria</taxon>
        <taxon>Bacillati</taxon>
        <taxon>Actinomycetota</taxon>
        <taxon>Actinomycetes</taxon>
        <taxon>Micromonosporales</taxon>
        <taxon>Micromonosporaceae</taxon>
        <taxon>Micromonospora</taxon>
    </lineage>
</organism>
<reference evidence="3" key="1">
    <citation type="submission" date="2016-12" db="EMBL/GenBank/DDBJ databases">
        <authorList>
            <person name="Varghese N."/>
            <person name="Submissions S."/>
        </authorList>
    </citation>
    <scope>NUCLEOTIDE SEQUENCE [LARGE SCALE GENOMIC DNA]</scope>
    <source>
        <strain evidence="3">DSM 45599</strain>
    </source>
</reference>
<proteinExistence type="predicted"/>
<dbReference type="EMBL" id="FSQT01000001">
    <property type="protein sequence ID" value="SIM53188.1"/>
    <property type="molecule type" value="Genomic_DNA"/>
</dbReference>
<dbReference type="InterPro" id="IPR007278">
    <property type="entry name" value="DUF397"/>
</dbReference>
<name>A0A1N5TYU9_9ACTN</name>
<accession>A0A1N5TYU9</accession>
<evidence type="ECO:0000313" key="3">
    <source>
        <dbReference type="Proteomes" id="UP000185124"/>
    </source>
</evidence>
<evidence type="ECO:0000259" key="1">
    <source>
        <dbReference type="Pfam" id="PF04149"/>
    </source>
</evidence>
<evidence type="ECO:0000313" key="2">
    <source>
        <dbReference type="EMBL" id="SIM53188.1"/>
    </source>
</evidence>
<gene>
    <name evidence="2" type="ORF">SAMN04489832_0447</name>
</gene>
<sequence>MKNDPSAIDLYGLPVEGVQLSNFCGGNLGSETQQCVEVGAIPGAGGAYVLGDSKNPDAGQLRFTEGELDDFALGYIAKRGLTA</sequence>
<dbReference type="RefSeq" id="WP_074311932.1">
    <property type="nucleotide sequence ID" value="NZ_FSQT01000001.1"/>
</dbReference>
<dbReference type="AlphaFoldDB" id="A0A1N5TYU9"/>
<keyword evidence="3" id="KW-1185">Reference proteome</keyword>
<dbReference type="Pfam" id="PF04149">
    <property type="entry name" value="DUF397"/>
    <property type="match status" value="1"/>
</dbReference>
<feature type="domain" description="DUF397" evidence="1">
    <location>
        <begin position="30"/>
        <end position="72"/>
    </location>
</feature>
<protein>
    <recommendedName>
        <fullName evidence="1">DUF397 domain-containing protein</fullName>
    </recommendedName>
</protein>
<dbReference type="Proteomes" id="UP000185124">
    <property type="component" value="Unassembled WGS sequence"/>
</dbReference>